<dbReference type="SUPFAM" id="SSF51182">
    <property type="entry name" value="RmlC-like cupins"/>
    <property type="match status" value="1"/>
</dbReference>
<evidence type="ECO:0000313" key="5">
    <source>
        <dbReference type="Proteomes" id="UP000215126"/>
    </source>
</evidence>
<dbReference type="InterPro" id="IPR032783">
    <property type="entry name" value="AraC_lig"/>
</dbReference>
<proteinExistence type="predicted"/>
<keyword evidence="1" id="KW-0805">Transcription regulation</keyword>
<dbReference type="Pfam" id="PF12852">
    <property type="entry name" value="Cupin_6"/>
    <property type="match status" value="1"/>
</dbReference>
<dbReference type="Pfam" id="PF12833">
    <property type="entry name" value="HTH_18"/>
    <property type="match status" value="1"/>
</dbReference>
<dbReference type="PROSITE" id="PS01124">
    <property type="entry name" value="HTH_ARAC_FAMILY_2"/>
    <property type="match status" value="1"/>
</dbReference>
<dbReference type="InterPro" id="IPR014710">
    <property type="entry name" value="RmlC-like_jellyroll"/>
</dbReference>
<dbReference type="Gene3D" id="2.60.120.10">
    <property type="entry name" value="Jelly Rolls"/>
    <property type="match status" value="1"/>
</dbReference>
<dbReference type="InterPro" id="IPR020449">
    <property type="entry name" value="Tscrpt_reg_AraC-type_HTH"/>
</dbReference>
<reference evidence="4 5" key="1">
    <citation type="submission" date="2017-06" db="EMBL/GenBank/DDBJ databases">
        <authorList>
            <consortium name="Pathogen Informatics"/>
        </authorList>
    </citation>
    <scope>NUCLEOTIDE SEQUENCE [LARGE SCALE GENOMIC DNA]</scope>
    <source>
        <strain evidence="4 5">NCTC13161</strain>
    </source>
</reference>
<dbReference type="GeneID" id="88096028"/>
<dbReference type="InterPro" id="IPR050204">
    <property type="entry name" value="AraC_XylS_family_regulators"/>
</dbReference>
<dbReference type="KEGG" id="pspu:NA29_21200"/>
<organism evidence="4 5">
    <name type="scientific">Pandoraea sputorum</name>
    <dbReference type="NCBI Taxonomy" id="93222"/>
    <lineage>
        <taxon>Bacteria</taxon>
        <taxon>Pseudomonadati</taxon>
        <taxon>Pseudomonadota</taxon>
        <taxon>Betaproteobacteria</taxon>
        <taxon>Burkholderiales</taxon>
        <taxon>Burkholderiaceae</taxon>
        <taxon>Pandoraea</taxon>
    </lineage>
</organism>
<dbReference type="Gene3D" id="1.10.10.60">
    <property type="entry name" value="Homeodomain-like"/>
    <property type="match status" value="1"/>
</dbReference>
<evidence type="ECO:0000313" key="4">
    <source>
        <dbReference type="EMBL" id="SNU86658.1"/>
    </source>
</evidence>
<dbReference type="PANTHER" id="PTHR46796:SF7">
    <property type="entry name" value="ARAC FAMILY TRANSCRIPTIONAL REGULATOR"/>
    <property type="match status" value="1"/>
</dbReference>
<dbReference type="AlphaFoldDB" id="A0A239SP55"/>
<protein>
    <submittedName>
        <fullName evidence="4">Urease operon transcriptional activator</fullName>
    </submittedName>
</protein>
<evidence type="ECO:0000256" key="1">
    <source>
        <dbReference type="ARBA" id="ARBA00023015"/>
    </source>
</evidence>
<dbReference type="RefSeq" id="WP_039399807.1">
    <property type="nucleotide sequence ID" value="NZ_CABPRX010000008.1"/>
</dbReference>
<dbReference type="OrthoDB" id="9789899at2"/>
<dbReference type="EMBL" id="LT906435">
    <property type="protein sequence ID" value="SNU86658.1"/>
    <property type="molecule type" value="Genomic_DNA"/>
</dbReference>
<dbReference type="STRING" id="93222.NA29_21200"/>
<dbReference type="GO" id="GO:0043565">
    <property type="term" value="F:sequence-specific DNA binding"/>
    <property type="evidence" value="ECO:0007669"/>
    <property type="project" value="InterPro"/>
</dbReference>
<evidence type="ECO:0000256" key="3">
    <source>
        <dbReference type="ARBA" id="ARBA00023163"/>
    </source>
</evidence>
<name>A0A239SP55_9BURK</name>
<dbReference type="SMART" id="SM00342">
    <property type="entry name" value="HTH_ARAC"/>
    <property type="match status" value="1"/>
</dbReference>
<dbReference type="PRINTS" id="PR00032">
    <property type="entry name" value="HTHARAC"/>
</dbReference>
<keyword evidence="2" id="KW-0238">DNA-binding</keyword>
<dbReference type="PANTHER" id="PTHR46796">
    <property type="entry name" value="HTH-TYPE TRANSCRIPTIONAL ACTIVATOR RHAS-RELATED"/>
    <property type="match status" value="1"/>
</dbReference>
<dbReference type="GO" id="GO:0003700">
    <property type="term" value="F:DNA-binding transcription factor activity"/>
    <property type="evidence" value="ECO:0007669"/>
    <property type="project" value="InterPro"/>
</dbReference>
<dbReference type="InterPro" id="IPR011051">
    <property type="entry name" value="RmlC_Cupin_sf"/>
</dbReference>
<dbReference type="SUPFAM" id="SSF46689">
    <property type="entry name" value="Homeodomain-like"/>
    <property type="match status" value="2"/>
</dbReference>
<dbReference type="InterPro" id="IPR018060">
    <property type="entry name" value="HTH_AraC"/>
</dbReference>
<dbReference type="Proteomes" id="UP000215126">
    <property type="component" value="Chromosome 1"/>
</dbReference>
<keyword evidence="3" id="KW-0804">Transcription</keyword>
<evidence type="ECO:0000256" key="2">
    <source>
        <dbReference type="ARBA" id="ARBA00023125"/>
    </source>
</evidence>
<accession>A0A239SP55</accession>
<keyword evidence="5" id="KW-1185">Reference proteome</keyword>
<sequence>MNLLDRLLTLIPVTGQLDFRCHFGAPWRIDEGRSADSQIAWHLLLSGTATVASGDGPPVVMTAGDIVMFPTGDAHSLSEGEGGPTEPPRFEPGAGFTIVRQGDDEAADAADVLCGRFFFGTVPYGLLQTYLPARMVVRGGRQGVNGDEAPAPGSIGDRLARLIALMRDETMAQEPGCEALVGNLSGALFAMTLRAASEGESSSRGLLALAREPRLQPALAAMFDAPARPWSLPDLAALCHMSRATFSRRFDEAAGCSAHDFLAEIRMAIAGRKLASTTASVADIGESVGYQSDAAFQRVFKKVVGVTPAQWRTRARQTHEIHEGDQSRRKAAA</sequence>
<dbReference type="InterPro" id="IPR009057">
    <property type="entry name" value="Homeodomain-like_sf"/>
</dbReference>
<gene>
    <name evidence="4" type="primary">ureR_2</name>
    <name evidence="4" type="ORF">SAMEA4530655_03419</name>
</gene>